<keyword evidence="2" id="KW-1185">Reference proteome</keyword>
<name>A0A5D2NBW7_GOSTO</name>
<proteinExistence type="predicted"/>
<evidence type="ECO:0000313" key="1">
    <source>
        <dbReference type="EMBL" id="TYI01527.1"/>
    </source>
</evidence>
<accession>A0A5D2NBW7</accession>
<organism evidence="1 2">
    <name type="scientific">Gossypium tomentosum</name>
    <name type="common">Hawaiian cotton</name>
    <name type="synonym">Gossypium sandvicense</name>
    <dbReference type="NCBI Taxonomy" id="34277"/>
    <lineage>
        <taxon>Eukaryota</taxon>
        <taxon>Viridiplantae</taxon>
        <taxon>Streptophyta</taxon>
        <taxon>Embryophyta</taxon>
        <taxon>Tracheophyta</taxon>
        <taxon>Spermatophyta</taxon>
        <taxon>Magnoliopsida</taxon>
        <taxon>eudicotyledons</taxon>
        <taxon>Gunneridae</taxon>
        <taxon>Pentapetalae</taxon>
        <taxon>rosids</taxon>
        <taxon>malvids</taxon>
        <taxon>Malvales</taxon>
        <taxon>Malvaceae</taxon>
        <taxon>Malvoideae</taxon>
        <taxon>Gossypium</taxon>
    </lineage>
</organism>
<protein>
    <submittedName>
        <fullName evidence="1">Uncharacterized protein</fullName>
    </submittedName>
</protein>
<dbReference type="AlphaFoldDB" id="A0A5D2NBW7"/>
<sequence>MDLPSPITRPYYSQTQYIKTSVRIRISAPSPLSLPASQGKWNISTPPRPPTPLLSAAFFPRSSPHCRRVYRKELVIVTHWFWQWGKDKLS</sequence>
<dbReference type="EMBL" id="CM017620">
    <property type="protein sequence ID" value="TYI01527.1"/>
    <property type="molecule type" value="Genomic_DNA"/>
</dbReference>
<reference evidence="1 2" key="1">
    <citation type="submission" date="2019-07" db="EMBL/GenBank/DDBJ databases">
        <title>WGS assembly of Gossypium tomentosum.</title>
        <authorList>
            <person name="Chen Z.J."/>
            <person name="Sreedasyam A."/>
            <person name="Ando A."/>
            <person name="Song Q."/>
            <person name="De L."/>
            <person name="Hulse-Kemp A."/>
            <person name="Ding M."/>
            <person name="Ye W."/>
            <person name="Kirkbride R."/>
            <person name="Jenkins J."/>
            <person name="Plott C."/>
            <person name="Lovell J."/>
            <person name="Lin Y.-M."/>
            <person name="Vaughn R."/>
            <person name="Liu B."/>
            <person name="Li W."/>
            <person name="Simpson S."/>
            <person name="Scheffler B."/>
            <person name="Saski C."/>
            <person name="Grover C."/>
            <person name="Hu G."/>
            <person name="Conover J."/>
            <person name="Carlson J."/>
            <person name="Shu S."/>
            <person name="Boston L."/>
            <person name="Williams M."/>
            <person name="Peterson D."/>
            <person name="Mcgee K."/>
            <person name="Jones D."/>
            <person name="Wendel J."/>
            <person name="Stelly D."/>
            <person name="Grimwood J."/>
            <person name="Schmutz J."/>
        </authorList>
    </citation>
    <scope>NUCLEOTIDE SEQUENCE [LARGE SCALE GENOMIC DNA]</scope>
    <source>
        <strain evidence="1">7179.01</strain>
    </source>
</reference>
<gene>
    <name evidence="1" type="ORF">ES332_A11G207900v1</name>
</gene>
<evidence type="ECO:0000313" key="2">
    <source>
        <dbReference type="Proteomes" id="UP000322667"/>
    </source>
</evidence>
<dbReference type="Proteomes" id="UP000322667">
    <property type="component" value="Chromosome A11"/>
</dbReference>